<protein>
    <submittedName>
        <fullName evidence="2">Uncharacterized protein</fullName>
    </submittedName>
</protein>
<proteinExistence type="predicted"/>
<reference evidence="2 3" key="1">
    <citation type="submission" date="2016-10" db="EMBL/GenBank/DDBJ databases">
        <authorList>
            <person name="de Groot N.N."/>
        </authorList>
    </citation>
    <scope>NUCLEOTIDE SEQUENCE [LARGE SCALE GENOMIC DNA]</scope>
    <source>
        <strain evidence="2 3">DSM 19886</strain>
    </source>
</reference>
<keyword evidence="1" id="KW-0812">Transmembrane</keyword>
<name>A0A1G9QRQ7_9FLAO</name>
<accession>A0A1G9QRQ7</accession>
<dbReference type="EMBL" id="FNGV01000005">
    <property type="protein sequence ID" value="SDM13653.1"/>
    <property type="molecule type" value="Genomic_DNA"/>
</dbReference>
<feature type="transmembrane region" description="Helical" evidence="1">
    <location>
        <begin position="42"/>
        <end position="64"/>
    </location>
</feature>
<keyword evidence="3" id="KW-1185">Reference proteome</keyword>
<dbReference type="Proteomes" id="UP000199440">
    <property type="component" value="Unassembled WGS sequence"/>
</dbReference>
<organism evidence="2 3">
    <name type="scientific">Kriegella aquimaris</name>
    <dbReference type="NCBI Taxonomy" id="192904"/>
    <lineage>
        <taxon>Bacteria</taxon>
        <taxon>Pseudomonadati</taxon>
        <taxon>Bacteroidota</taxon>
        <taxon>Flavobacteriia</taxon>
        <taxon>Flavobacteriales</taxon>
        <taxon>Flavobacteriaceae</taxon>
        <taxon>Kriegella</taxon>
    </lineage>
</organism>
<dbReference type="AlphaFoldDB" id="A0A1G9QRQ7"/>
<gene>
    <name evidence="2" type="ORF">SAMN04488514_105175</name>
</gene>
<evidence type="ECO:0000313" key="2">
    <source>
        <dbReference type="EMBL" id="SDM13653.1"/>
    </source>
</evidence>
<sequence>MFKRGKKTVKVVIHNYLGNTFTLKIGRNILDKKLCLLFQIHLFYTALLILMQISMMPITATAIIRQ</sequence>
<keyword evidence="1" id="KW-0472">Membrane</keyword>
<evidence type="ECO:0000256" key="1">
    <source>
        <dbReference type="SAM" id="Phobius"/>
    </source>
</evidence>
<keyword evidence="1" id="KW-1133">Transmembrane helix</keyword>
<evidence type="ECO:0000313" key="3">
    <source>
        <dbReference type="Proteomes" id="UP000199440"/>
    </source>
</evidence>